<accession>A0A1G9V914</accession>
<dbReference type="EMBL" id="FNHS01000003">
    <property type="protein sequence ID" value="SDM68556.1"/>
    <property type="molecule type" value="Genomic_DNA"/>
</dbReference>
<evidence type="ECO:0000256" key="1">
    <source>
        <dbReference type="SAM" id="MobiDB-lite"/>
    </source>
</evidence>
<gene>
    <name evidence="2" type="ORF">SAMN05216360_103107</name>
</gene>
<dbReference type="Proteomes" id="UP000198704">
    <property type="component" value="Unassembled WGS sequence"/>
</dbReference>
<dbReference type="AlphaFoldDB" id="A0A1G9V914"/>
<reference evidence="3" key="1">
    <citation type="submission" date="2016-10" db="EMBL/GenBank/DDBJ databases">
        <authorList>
            <person name="Varghese N."/>
            <person name="Submissions S."/>
        </authorList>
    </citation>
    <scope>NUCLEOTIDE SEQUENCE [LARGE SCALE GENOMIC DNA]</scope>
    <source>
        <strain evidence="3">BL47</strain>
    </source>
</reference>
<keyword evidence="3" id="KW-1185">Reference proteome</keyword>
<dbReference type="RefSeq" id="WP_091714083.1">
    <property type="nucleotide sequence ID" value="NZ_FNHS01000003.1"/>
</dbReference>
<name>A0A1G9V914_9HYPH</name>
<protein>
    <submittedName>
        <fullName evidence="2">Uncharacterized protein</fullName>
    </submittedName>
</protein>
<proteinExistence type="predicted"/>
<evidence type="ECO:0000313" key="2">
    <source>
        <dbReference type="EMBL" id="SDM68556.1"/>
    </source>
</evidence>
<organism evidence="2 3">
    <name type="scientific">Methylobacterium phyllostachyos</name>
    <dbReference type="NCBI Taxonomy" id="582672"/>
    <lineage>
        <taxon>Bacteria</taxon>
        <taxon>Pseudomonadati</taxon>
        <taxon>Pseudomonadota</taxon>
        <taxon>Alphaproteobacteria</taxon>
        <taxon>Hyphomicrobiales</taxon>
        <taxon>Methylobacteriaceae</taxon>
        <taxon>Methylobacterium</taxon>
    </lineage>
</organism>
<dbReference type="STRING" id="582672.SAMN05216360_103107"/>
<dbReference type="OrthoDB" id="8420639at2"/>
<sequence>MAETLAEHFARIAANTRIANEEAEAKREADAAAGIEPSPEREYRYALSPEQRRHAGGGNGGPPLVEPIALKPGAALVLSIGQHLFGDRHTTDLARACGEDPRAVRRWAAGEGNGPGKGATAFLRGEVERRIGKLREALEALDEFREERGWATAPAPPPPQPAPEVILAPGVKPEDAAWFIDHFACRDNRPTPIRVILSARRPPRGRHWTAEVVLFDWSHQLLDCDRTDDLQGEALGFASAAPGRPEPYIYWDDATNAWARGPDWGSAEMKAHIAKEFGLPAQGGLL</sequence>
<feature type="region of interest" description="Disordered" evidence="1">
    <location>
        <begin position="17"/>
        <end position="66"/>
    </location>
</feature>
<evidence type="ECO:0000313" key="3">
    <source>
        <dbReference type="Proteomes" id="UP000198704"/>
    </source>
</evidence>
<feature type="compositionally biased region" description="Basic and acidic residues" evidence="1">
    <location>
        <begin position="19"/>
        <end position="30"/>
    </location>
</feature>